<comment type="caution">
    <text evidence="1">The sequence shown here is derived from an EMBL/GenBank/DDBJ whole genome shotgun (WGS) entry which is preliminary data.</text>
</comment>
<reference evidence="1 2" key="1">
    <citation type="submission" date="2021-06" db="EMBL/GenBank/DDBJ databases">
        <title>Caerostris extrusa draft genome.</title>
        <authorList>
            <person name="Kono N."/>
            <person name="Arakawa K."/>
        </authorList>
    </citation>
    <scope>NUCLEOTIDE SEQUENCE [LARGE SCALE GENOMIC DNA]</scope>
</reference>
<accession>A0AAV4WDB2</accession>
<evidence type="ECO:0000313" key="1">
    <source>
        <dbReference type="EMBL" id="GIY80214.1"/>
    </source>
</evidence>
<dbReference type="Proteomes" id="UP001054945">
    <property type="component" value="Unassembled WGS sequence"/>
</dbReference>
<organism evidence="1 2">
    <name type="scientific">Caerostris extrusa</name>
    <name type="common">Bark spider</name>
    <name type="synonym">Caerostris bankana</name>
    <dbReference type="NCBI Taxonomy" id="172846"/>
    <lineage>
        <taxon>Eukaryota</taxon>
        <taxon>Metazoa</taxon>
        <taxon>Ecdysozoa</taxon>
        <taxon>Arthropoda</taxon>
        <taxon>Chelicerata</taxon>
        <taxon>Arachnida</taxon>
        <taxon>Araneae</taxon>
        <taxon>Araneomorphae</taxon>
        <taxon>Entelegynae</taxon>
        <taxon>Araneoidea</taxon>
        <taxon>Araneidae</taxon>
        <taxon>Caerostris</taxon>
    </lineage>
</organism>
<name>A0AAV4WDB2_CAEEX</name>
<sequence length="170" mass="19825">MTVERQTKPRGVAEHFEQGISDKPREKAVVEFETEKKQKEKWRLLALTPIEPFALRQAFVLEFVSNQGQLCSQAPKPALIHQVRRMDSIRMRIVFIFAFLLYGKDAVDESKKPIIKIEGRCTASQFFLKKKINKSFQQKISRAYRKHRQEPPQQQLAARFTSEDGHLGRN</sequence>
<gene>
    <name evidence="1" type="ORF">CEXT_618351</name>
</gene>
<keyword evidence="2" id="KW-1185">Reference proteome</keyword>
<dbReference type="EMBL" id="BPLR01015986">
    <property type="protein sequence ID" value="GIY80214.1"/>
    <property type="molecule type" value="Genomic_DNA"/>
</dbReference>
<dbReference type="AlphaFoldDB" id="A0AAV4WDB2"/>
<protein>
    <submittedName>
        <fullName evidence="1">Uncharacterized protein</fullName>
    </submittedName>
</protein>
<proteinExistence type="predicted"/>
<evidence type="ECO:0000313" key="2">
    <source>
        <dbReference type="Proteomes" id="UP001054945"/>
    </source>
</evidence>